<dbReference type="Gene3D" id="3.30.390.110">
    <property type="match status" value="1"/>
</dbReference>
<dbReference type="PIRSF" id="PIRSF003352">
    <property type="entry name" value="MAK16"/>
    <property type="match status" value="1"/>
</dbReference>
<comment type="subcellular location">
    <subcellularLocation>
        <location evidence="1">Nucleus</location>
    </subcellularLocation>
</comment>
<dbReference type="EMBL" id="SBIQ01000005">
    <property type="protein sequence ID" value="KAF7684658.1"/>
    <property type="molecule type" value="Genomic_DNA"/>
</dbReference>
<evidence type="ECO:0000256" key="4">
    <source>
        <dbReference type="PIRNR" id="PIRNR003352"/>
    </source>
</evidence>
<reference evidence="8 9" key="1">
    <citation type="submission" date="2019-01" db="EMBL/GenBank/DDBJ databases">
        <title>Genomes sequencing and comparative genomics of infectious freshwater microsporidia, Cucumispora dikerogammari and Thelohania contejeani.</title>
        <authorList>
            <person name="Cormier A."/>
            <person name="Giraud I."/>
            <person name="Wattier R."/>
            <person name="Teixeira M."/>
            <person name="Grandjean F."/>
            <person name="Rigaud T."/>
            <person name="Cordaux R."/>
        </authorList>
    </citation>
    <scope>NUCLEOTIDE SEQUENCE [LARGE SCALE GENOMIC DNA]</scope>
    <source>
        <strain evidence="8">T1</strain>
        <tissue evidence="8">Spores</tissue>
    </source>
</reference>
<feature type="coiled-coil region" evidence="5">
    <location>
        <begin position="84"/>
        <end position="129"/>
    </location>
</feature>
<evidence type="ECO:0000256" key="3">
    <source>
        <dbReference type="ARBA" id="ARBA00023242"/>
    </source>
</evidence>
<gene>
    <name evidence="8" type="primary">mak16</name>
    <name evidence="8" type="ORF">TCON_0145</name>
</gene>
<sequence length="267" mass="31716">MDDKKTWNLIGGKKNFCSFKMVTDTDILCKNKYNVTALCNEFSCPLSNSKYATVREHDQKLYLYIKEPERINTPNKTYEEIELSSDYNRALKEIDENLEFFNEELIHKCKQRLTKLTQYLERIKELEKNGAKTYTARKTKNMRLERLRAMKAVRQIDFEKNIEEELVTRLESGLYGKALQDTLWLAGKEKSQKLEVEKQEAKPKEKEVKKRKTKKDRNISEKKMKFIPDFESIGKTENKKKVRFVADFEESDNNSQIKNKKAKQLEW</sequence>
<keyword evidence="3 4" id="KW-0539">Nucleus</keyword>
<feature type="region of interest" description="Disordered" evidence="6">
    <location>
        <begin position="195"/>
        <end position="221"/>
    </location>
</feature>
<organism evidence="8 9">
    <name type="scientific">Astathelohania contejeani</name>
    <dbReference type="NCBI Taxonomy" id="164912"/>
    <lineage>
        <taxon>Eukaryota</taxon>
        <taxon>Fungi</taxon>
        <taxon>Fungi incertae sedis</taxon>
        <taxon>Microsporidia</taxon>
        <taxon>Astathelohaniidae</taxon>
        <taxon>Astathelohania</taxon>
    </lineage>
</organism>
<comment type="similarity">
    <text evidence="2 4">Belongs to the MAK16 family.</text>
</comment>
<keyword evidence="9" id="KW-1185">Reference proteome</keyword>
<proteinExistence type="inferred from homology"/>
<dbReference type="Pfam" id="PF01778">
    <property type="entry name" value="Ribosomal_L28e"/>
    <property type="match status" value="1"/>
</dbReference>
<evidence type="ECO:0000256" key="6">
    <source>
        <dbReference type="SAM" id="MobiDB-lite"/>
    </source>
</evidence>
<dbReference type="InterPro" id="IPR029004">
    <property type="entry name" value="Ribosomal_eL28/Mak16"/>
</dbReference>
<dbReference type="PANTHER" id="PTHR23405:SF4">
    <property type="entry name" value="PROTEIN MAK16 HOMOLOG"/>
    <property type="match status" value="1"/>
</dbReference>
<evidence type="ECO:0000313" key="9">
    <source>
        <dbReference type="Proteomes" id="UP001516464"/>
    </source>
</evidence>
<evidence type="ECO:0000313" key="8">
    <source>
        <dbReference type="EMBL" id="KAF7684658.1"/>
    </source>
</evidence>
<dbReference type="PANTHER" id="PTHR23405">
    <property type="entry name" value="MAINTENANCE OF KILLER 16 MAK16 PROTEIN-RELATED"/>
    <property type="match status" value="1"/>
</dbReference>
<keyword evidence="5" id="KW-0175">Coiled coil</keyword>
<dbReference type="Proteomes" id="UP001516464">
    <property type="component" value="Unassembled WGS sequence"/>
</dbReference>
<evidence type="ECO:0000259" key="7">
    <source>
        <dbReference type="Pfam" id="PF01778"/>
    </source>
</evidence>
<evidence type="ECO:0000256" key="2">
    <source>
        <dbReference type="ARBA" id="ARBA00005514"/>
    </source>
</evidence>
<feature type="compositionally biased region" description="Basic and acidic residues" evidence="6">
    <location>
        <begin position="195"/>
        <end position="208"/>
    </location>
</feature>
<comment type="caution">
    <text evidence="8">The sequence shown here is derived from an EMBL/GenBank/DDBJ whole genome shotgun (WGS) entry which is preliminary data.</text>
</comment>
<dbReference type="InterPro" id="IPR006958">
    <property type="entry name" value="Mak16"/>
</dbReference>
<accession>A0ABQ7I2M9</accession>
<protein>
    <recommendedName>
        <fullName evidence="4">Protein MAK16</fullName>
    </recommendedName>
</protein>
<feature type="domain" description="Ribosomal eL28/Mak16" evidence="7">
    <location>
        <begin position="6"/>
        <end position="119"/>
    </location>
</feature>
<evidence type="ECO:0000256" key="5">
    <source>
        <dbReference type="SAM" id="Coils"/>
    </source>
</evidence>
<evidence type="ECO:0000256" key="1">
    <source>
        <dbReference type="ARBA" id="ARBA00004123"/>
    </source>
</evidence>
<name>A0ABQ7I2M9_9MICR</name>